<dbReference type="RefSeq" id="WP_344999549.1">
    <property type="nucleotide sequence ID" value="NZ_BAAAXV010000009.1"/>
</dbReference>
<organism evidence="3 4">
    <name type="scientific">Nonomuraea helvata</name>
    <dbReference type="NCBI Taxonomy" id="37484"/>
    <lineage>
        <taxon>Bacteria</taxon>
        <taxon>Bacillati</taxon>
        <taxon>Actinomycetota</taxon>
        <taxon>Actinomycetes</taxon>
        <taxon>Streptosporangiales</taxon>
        <taxon>Streptosporangiaceae</taxon>
        <taxon>Nonomuraea</taxon>
    </lineage>
</organism>
<comment type="caution">
    <text evidence="3">The sequence shown here is derived from an EMBL/GenBank/DDBJ whole genome shotgun (WGS) entry which is preliminary data.</text>
</comment>
<dbReference type="EMBL" id="JBHMBW010000104">
    <property type="protein sequence ID" value="MFB9631139.1"/>
    <property type="molecule type" value="Genomic_DNA"/>
</dbReference>
<reference evidence="3 4" key="1">
    <citation type="submission" date="2024-09" db="EMBL/GenBank/DDBJ databases">
        <authorList>
            <person name="Sun Q."/>
            <person name="Mori K."/>
        </authorList>
    </citation>
    <scope>NUCLEOTIDE SEQUENCE [LARGE SCALE GENOMIC DNA]</scope>
    <source>
        <strain evidence="3 4">JCM 3143</strain>
    </source>
</reference>
<name>A0ABV5SHH9_9ACTN</name>
<evidence type="ECO:0000313" key="3">
    <source>
        <dbReference type="EMBL" id="MFB9631139.1"/>
    </source>
</evidence>
<feature type="domain" description="Lsr2 DNA-binding" evidence="2">
    <location>
        <begin position="19"/>
        <end position="48"/>
    </location>
</feature>
<proteinExistence type="predicted"/>
<protein>
    <submittedName>
        <fullName evidence="3">DUF6461 domain-containing protein</fullName>
    </submittedName>
</protein>
<dbReference type="Gene3D" id="4.10.320.10">
    <property type="entry name" value="E3-binding domain"/>
    <property type="match status" value="1"/>
</dbReference>
<evidence type="ECO:0000256" key="1">
    <source>
        <dbReference type="ARBA" id="ARBA00023125"/>
    </source>
</evidence>
<gene>
    <name evidence="3" type="ORF">ACFFSA_49450</name>
</gene>
<keyword evidence="4" id="KW-1185">Reference proteome</keyword>
<dbReference type="InterPro" id="IPR045592">
    <property type="entry name" value="DUF6461"/>
</dbReference>
<dbReference type="InterPro" id="IPR055370">
    <property type="entry name" value="Lsr2_DNA-bd"/>
</dbReference>
<accession>A0ABV5SHH9</accession>
<evidence type="ECO:0000313" key="4">
    <source>
        <dbReference type="Proteomes" id="UP001589532"/>
    </source>
</evidence>
<dbReference type="Pfam" id="PF20062">
    <property type="entry name" value="DUF6461"/>
    <property type="match status" value="1"/>
</dbReference>
<dbReference type="Pfam" id="PF23359">
    <property type="entry name" value="Lsr2_DNA-bd"/>
    <property type="match status" value="1"/>
</dbReference>
<dbReference type="InterPro" id="IPR036625">
    <property type="entry name" value="E3-bd_dom_sf"/>
</dbReference>
<keyword evidence="1" id="KW-0238">DNA-binding</keyword>
<sequence length="274" mass="29857">MSDSSFRSMRMARLVRPPGIREWADSNGHKIGGTGMIPSHVREAYLAANPEVIEVVRVFAQDSRVGPDVYDWPDDGPLGPVYAITFVRGLDEREVLHRLGAEEQDIRLISDEEVAEHQGAENPEEIITVARLGDWVVAECKGRRGSRSEHVKALSIGGGEAVAVQRDRGAHDRFIYTLDGQVMTSFTPSRPFDRQGNDPDRLNGCLRMVGIDPTRDDIVDNAVPAALALASRISGVVIIDNGGIDLPPHFADRFSGAKILNRDSSRLGAAVSGQ</sequence>
<evidence type="ECO:0000259" key="2">
    <source>
        <dbReference type="Pfam" id="PF23359"/>
    </source>
</evidence>
<dbReference type="Proteomes" id="UP001589532">
    <property type="component" value="Unassembled WGS sequence"/>
</dbReference>